<dbReference type="AlphaFoldDB" id="A0A1A7WSI5"/>
<evidence type="ECO:0000256" key="2">
    <source>
        <dbReference type="SAM" id="MobiDB-lite"/>
    </source>
</evidence>
<feature type="region of interest" description="Disordered" evidence="2">
    <location>
        <begin position="261"/>
        <end position="321"/>
    </location>
</feature>
<dbReference type="Gene3D" id="1.20.58.2190">
    <property type="match status" value="1"/>
</dbReference>
<reference evidence="4" key="1">
    <citation type="submission" date="2016-05" db="EMBL/GenBank/DDBJ databases">
        <authorList>
            <person name="Lavstsen T."/>
            <person name="Jespersen J.S."/>
        </authorList>
    </citation>
    <scope>NUCLEOTIDE SEQUENCE</scope>
    <source>
        <tissue evidence="4">Brain</tissue>
    </source>
</reference>
<comment type="similarity">
    <text evidence="1">Belongs to the SPATA2 family.</text>
</comment>
<evidence type="ECO:0000256" key="1">
    <source>
        <dbReference type="ARBA" id="ARBA00038142"/>
    </source>
</evidence>
<dbReference type="EMBL" id="HADX01000135">
    <property type="protein sequence ID" value="SBP22367.1"/>
    <property type="molecule type" value="Transcribed_RNA"/>
</dbReference>
<feature type="domain" description="Spermatogenesis-associated protein 2 PUB-like" evidence="3">
    <location>
        <begin position="85"/>
        <end position="215"/>
    </location>
</feature>
<dbReference type="EMBL" id="HADW01007502">
    <property type="protein sequence ID" value="SBP08902.1"/>
    <property type="molecule type" value="Transcribed_RNA"/>
</dbReference>
<accession>A0A1A7WSI5</accession>
<proteinExistence type="inferred from homology"/>
<dbReference type="Pfam" id="PF21388">
    <property type="entry name" value="SPATA2_PUB-like"/>
    <property type="match status" value="1"/>
</dbReference>
<feature type="compositionally biased region" description="Polar residues" evidence="2">
    <location>
        <begin position="266"/>
        <end position="279"/>
    </location>
</feature>
<dbReference type="PANTHER" id="PTHR15326">
    <property type="entry name" value="SPERMATOGENESIS-ASSOCIATED PROTEIN 2/TAMOZHENNIC"/>
    <property type="match status" value="1"/>
</dbReference>
<dbReference type="InterPro" id="IPR048839">
    <property type="entry name" value="SPATA2_PUB-like"/>
</dbReference>
<protein>
    <submittedName>
        <fullName evidence="4">Spermatogenesis associated 2-like</fullName>
    </submittedName>
</protein>
<reference evidence="4" key="2">
    <citation type="submission" date="2016-06" db="EMBL/GenBank/DDBJ databases">
        <title>The genome of a short-lived fish provides insights into sex chromosome evolution and the genetic control of aging.</title>
        <authorList>
            <person name="Reichwald K."/>
            <person name="Felder M."/>
            <person name="Petzold A."/>
            <person name="Koch P."/>
            <person name="Groth M."/>
            <person name="Platzer M."/>
        </authorList>
    </citation>
    <scope>NUCLEOTIDE SEQUENCE</scope>
    <source>
        <tissue evidence="4">Brain</tissue>
    </source>
</reference>
<gene>
    <name evidence="4" type="primary">SPATA2L</name>
</gene>
<feature type="compositionally biased region" description="Basic and acidic residues" evidence="2">
    <location>
        <begin position="296"/>
        <end position="312"/>
    </location>
</feature>
<organism evidence="4">
    <name type="scientific">Iconisemion striatum</name>
    <dbReference type="NCBI Taxonomy" id="60296"/>
    <lineage>
        <taxon>Eukaryota</taxon>
        <taxon>Metazoa</taxon>
        <taxon>Chordata</taxon>
        <taxon>Craniata</taxon>
        <taxon>Vertebrata</taxon>
        <taxon>Euteleostomi</taxon>
        <taxon>Actinopterygii</taxon>
        <taxon>Neopterygii</taxon>
        <taxon>Teleostei</taxon>
        <taxon>Neoteleostei</taxon>
        <taxon>Acanthomorphata</taxon>
        <taxon>Ovalentaria</taxon>
        <taxon>Atherinomorphae</taxon>
        <taxon>Cyprinodontiformes</taxon>
        <taxon>Nothobranchiidae</taxon>
        <taxon>Iconisemion</taxon>
    </lineage>
</organism>
<dbReference type="SUPFAM" id="SSF143503">
    <property type="entry name" value="PUG domain-like"/>
    <property type="match status" value="1"/>
</dbReference>
<dbReference type="PANTHER" id="PTHR15326:SF7">
    <property type="entry name" value="SPERMATOGENESIS-ASSOCIATED PROTEIN 2-LIKE PROTEIN"/>
    <property type="match status" value="1"/>
</dbReference>
<dbReference type="GO" id="GO:0005737">
    <property type="term" value="C:cytoplasm"/>
    <property type="evidence" value="ECO:0007669"/>
    <property type="project" value="TreeGrafter"/>
</dbReference>
<name>A0A1A7WSI5_9TELE</name>
<evidence type="ECO:0000259" key="3">
    <source>
        <dbReference type="Pfam" id="PF21388"/>
    </source>
</evidence>
<dbReference type="InterPro" id="IPR036339">
    <property type="entry name" value="PUB-like_dom_sf"/>
</dbReference>
<evidence type="ECO:0000313" key="4">
    <source>
        <dbReference type="EMBL" id="SBP08902.1"/>
    </source>
</evidence>
<sequence length="513" mass="56801">MSALRQTARELVRVYDHILEQQIVGRGCSLACRDEKLWMEVEGMLKEANAVETHCLGLDPLRVMEESLKAVATSAPALAYGRRVKSGGGLWGLAKAFEVLEQASLNLYLGPWREEYRVIKMYSGTFTHYITPVLSMTQIEYLFGLLGYQLSPSWPEQLCLSSPKVSPAFMDDLLRLSCAFFLARCECHLLLSALGKRFSDAQWELNMVRERQKGNSLQAALDNTRKNLEVSQPPLEPVGEEIDIYGEEWVKGKPNKVAVIDEENPSPLTNGASCMSQPLDSGISRSPSSRKGKSKHSCEESESAKTDSKHIDASGPNKAQPDANHSCGCLFSRPLVLLQHCLECNTFHDITCAFLEKCEKKGHKVEIADSLPEKTDGRCEMGPPSEIFKADATNSPTSSSVAMPSSAVCDDAKSPSLFVDPIRYHSCCDLAKPDPRVLCRSCNVFHSRSCAEGKSCQKNHTVSELGMCTCGMFCARNPLVLCRYCGKEYCTRCWFRNPVTCHCGQTFDQSSSV</sequence>